<reference evidence="2" key="1">
    <citation type="submission" date="2021-02" db="EMBL/GenBank/DDBJ databases">
        <authorList>
            <person name="Nieuwenhuis M."/>
            <person name="Van De Peppel L.J.J."/>
        </authorList>
    </citation>
    <scope>NUCLEOTIDE SEQUENCE</scope>
    <source>
        <strain evidence="2">D49</strain>
    </source>
</reference>
<organism evidence="2 3">
    <name type="scientific">Sphagnurus paluster</name>
    <dbReference type="NCBI Taxonomy" id="117069"/>
    <lineage>
        <taxon>Eukaryota</taxon>
        <taxon>Fungi</taxon>
        <taxon>Dikarya</taxon>
        <taxon>Basidiomycota</taxon>
        <taxon>Agaricomycotina</taxon>
        <taxon>Agaricomycetes</taxon>
        <taxon>Agaricomycetidae</taxon>
        <taxon>Agaricales</taxon>
        <taxon>Tricholomatineae</taxon>
        <taxon>Lyophyllaceae</taxon>
        <taxon>Sphagnurus</taxon>
    </lineage>
</organism>
<reference evidence="2" key="2">
    <citation type="submission" date="2021-10" db="EMBL/GenBank/DDBJ databases">
        <title>Phylogenomics reveals ancestral predisposition of the termite-cultivated fungus Termitomyces towards a domesticated lifestyle.</title>
        <authorList>
            <person name="Auxier B."/>
            <person name="Grum-Grzhimaylo A."/>
            <person name="Cardenas M.E."/>
            <person name="Lodge J.D."/>
            <person name="Laessoe T."/>
            <person name="Pedersen O."/>
            <person name="Smith M.E."/>
            <person name="Kuyper T.W."/>
            <person name="Franco-Molano E.A."/>
            <person name="Baroni T.J."/>
            <person name="Aanen D.K."/>
        </authorList>
    </citation>
    <scope>NUCLEOTIDE SEQUENCE</scope>
    <source>
        <strain evidence="2">D49</strain>
    </source>
</reference>
<dbReference type="AlphaFoldDB" id="A0A9P7GIZ4"/>
<dbReference type="OrthoDB" id="3250555at2759"/>
<proteinExistence type="predicted"/>
<name>A0A9P7GIZ4_9AGAR</name>
<dbReference type="EMBL" id="JABCKI010000528">
    <property type="protein sequence ID" value="KAG5650180.1"/>
    <property type="molecule type" value="Genomic_DNA"/>
</dbReference>
<evidence type="ECO:0000313" key="2">
    <source>
        <dbReference type="EMBL" id="KAG5650180.1"/>
    </source>
</evidence>
<keyword evidence="3" id="KW-1185">Reference proteome</keyword>
<feature type="compositionally biased region" description="Basic residues" evidence="1">
    <location>
        <begin position="153"/>
        <end position="164"/>
    </location>
</feature>
<evidence type="ECO:0000256" key="1">
    <source>
        <dbReference type="SAM" id="MobiDB-lite"/>
    </source>
</evidence>
<feature type="region of interest" description="Disordered" evidence="1">
    <location>
        <begin position="452"/>
        <end position="481"/>
    </location>
</feature>
<feature type="region of interest" description="Disordered" evidence="1">
    <location>
        <begin position="1"/>
        <end position="56"/>
    </location>
</feature>
<accession>A0A9P7GIZ4</accession>
<feature type="compositionally biased region" description="Low complexity" evidence="1">
    <location>
        <begin position="135"/>
        <end position="145"/>
    </location>
</feature>
<feature type="compositionally biased region" description="Polar residues" evidence="1">
    <location>
        <begin position="452"/>
        <end position="470"/>
    </location>
</feature>
<evidence type="ECO:0000313" key="3">
    <source>
        <dbReference type="Proteomes" id="UP000717328"/>
    </source>
</evidence>
<feature type="region of interest" description="Disordered" evidence="1">
    <location>
        <begin position="127"/>
        <end position="164"/>
    </location>
</feature>
<feature type="compositionally biased region" description="Acidic residues" evidence="1">
    <location>
        <begin position="291"/>
        <end position="303"/>
    </location>
</feature>
<feature type="compositionally biased region" description="Pro residues" evidence="1">
    <location>
        <begin position="1"/>
        <end position="11"/>
    </location>
</feature>
<sequence>MSSSPAPPPLSSSPCSAINPFEDKNHSPSSSPANSGSTAPTSSSAEDQETDLEPAQKRQKLEKGFVASFCMSAGRVTVVETSKHPQMSVPTAPGFSFRVIHRAESYRPREAKPRLLPASLRRAASLQSNEDELIPTAPATPNPAAKNETQCNRRSKFKPARSPRRLFPPVPIIAPPAVFLPADSSTLLLEPVDGRQNQDHPAAIRIQRLLERECELRAGMRFHANGNAAVTATDMPCNAEKPRKRKYDQAECEENVHKDEEEARLGAVVKWMLQVLPVTPSPDSDNWTTSEDVDTDTDSDTESTVDAGSHPGAVKHKLVRINSTSTTNSSGTPRLALYPSFSSSPLSDLPSGKINFRARAGNTQAQDELHRHRNGYTHRWRVGGGVGYSPDVDYPISMELYDQLSTSPQTRFHAVYLFRRFWMFHSGDSGGGFGAGAANAHLEGYKRQRITVSAGESPQTSPSYAVQSKVDNGEKENQGGFDLDTEGRTLVAWDIGLACLALSVKYHRDFLYPLAPVYAHEFCALAGVAHEDLESAHRDVLAALDYRLGDSPQALLAELRVCVDLDMKLGRTEGERVWNMVLSETWRVLLRAVRSPDVLRTPLSLLTGAALILGLLVVLRRRAADAVPWFICAQYAALSRGIPATPSVIGRDLNTAKPINGIVPSETKRDIDRRMRAVRRQVCMLLGVKEVGASFRLFSISSWLFARRALHHSVLSLRLTSFLAVVIY</sequence>
<gene>
    <name evidence="2" type="ORF">H0H81_000412</name>
</gene>
<comment type="caution">
    <text evidence="2">The sequence shown here is derived from an EMBL/GenBank/DDBJ whole genome shotgun (WGS) entry which is preliminary data.</text>
</comment>
<feature type="region of interest" description="Disordered" evidence="1">
    <location>
        <begin position="279"/>
        <end position="315"/>
    </location>
</feature>
<dbReference type="Proteomes" id="UP000717328">
    <property type="component" value="Unassembled WGS sequence"/>
</dbReference>
<feature type="compositionally biased region" description="Low complexity" evidence="1">
    <location>
        <begin position="27"/>
        <end position="45"/>
    </location>
</feature>
<protein>
    <submittedName>
        <fullName evidence="2">Uncharacterized protein</fullName>
    </submittedName>
</protein>